<dbReference type="EMBL" id="KQ113399">
    <property type="protein sequence ID" value="KMS65171.1"/>
    <property type="molecule type" value="Genomic_DNA"/>
</dbReference>
<reference evidence="3 4" key="1">
    <citation type="journal article" date="2014" name="Nature">
        <title>The genome of the recently domesticated crop plant sugar beet (Beta vulgaris).</title>
        <authorList>
            <person name="Dohm J.C."/>
            <person name="Minoche A.E."/>
            <person name="Holtgrawe D."/>
            <person name="Capella-Gutierrez S."/>
            <person name="Zakrzewski F."/>
            <person name="Tafer H."/>
            <person name="Rupp O."/>
            <person name="Sorensen T.R."/>
            <person name="Stracke R."/>
            <person name="Reinhardt R."/>
            <person name="Goesmann A."/>
            <person name="Kraft T."/>
            <person name="Schulz B."/>
            <person name="Stadler P.F."/>
            <person name="Schmidt T."/>
            <person name="Gabaldon T."/>
            <person name="Lehrach H."/>
            <person name="Weisshaar B."/>
            <person name="Himmelbauer H."/>
        </authorList>
    </citation>
    <scope>NUCLEOTIDE SEQUENCE [LARGE SCALE GENOMIC DNA]</scope>
    <source>
        <tissue evidence="3">Taproot</tissue>
    </source>
</reference>
<keyword evidence="1" id="KW-0813">Transport</keyword>
<dbReference type="GO" id="GO:0015031">
    <property type="term" value="P:protein transport"/>
    <property type="evidence" value="ECO:0007669"/>
    <property type="project" value="UniProtKB-KW"/>
</dbReference>
<dbReference type="CDD" id="cd15841">
    <property type="entry name" value="SNARE_Qc"/>
    <property type="match status" value="1"/>
</dbReference>
<evidence type="ECO:0000313" key="4">
    <source>
        <dbReference type="Proteomes" id="UP000035740"/>
    </source>
</evidence>
<organism evidence="3 4">
    <name type="scientific">Beta vulgaris subsp. vulgaris</name>
    <name type="common">Beet</name>
    <dbReference type="NCBI Taxonomy" id="3555"/>
    <lineage>
        <taxon>Eukaryota</taxon>
        <taxon>Viridiplantae</taxon>
        <taxon>Streptophyta</taxon>
        <taxon>Embryophyta</taxon>
        <taxon>Tracheophyta</taxon>
        <taxon>Spermatophyta</taxon>
        <taxon>Magnoliopsida</taxon>
        <taxon>eudicotyledons</taxon>
        <taxon>Gunneridae</taxon>
        <taxon>Pentapetalae</taxon>
        <taxon>Caryophyllales</taxon>
        <taxon>Chenopodiaceae</taxon>
        <taxon>Betoideae</taxon>
        <taxon>Beta</taxon>
    </lineage>
</organism>
<dbReference type="InterPro" id="IPR000727">
    <property type="entry name" value="T_SNARE_dom"/>
</dbReference>
<dbReference type="Proteomes" id="UP000035740">
    <property type="component" value="Unassembled WGS sequence"/>
</dbReference>
<protein>
    <recommendedName>
        <fullName evidence="2">t-SNARE coiled-coil homology domain-containing protein</fullName>
    </recommendedName>
</protein>
<sequence>MASGDQSKQPLISRESGGLQYALRMEDDALEDMIAALGRLGAISKQMHEEIAQQNQEVQDLNDRTSVTTLKFRKVDKKLEELVARS</sequence>
<dbReference type="Gramene" id="KMS65171">
    <property type="protein sequence ID" value="KMS65171"/>
    <property type="gene ID" value="BVRB_038690"/>
</dbReference>
<evidence type="ECO:0000313" key="3">
    <source>
        <dbReference type="EMBL" id="KMS65171.1"/>
    </source>
</evidence>
<name>A0A0J7YNL5_BETVV</name>
<evidence type="ECO:0000259" key="2">
    <source>
        <dbReference type="PROSITE" id="PS50192"/>
    </source>
</evidence>
<dbReference type="AlphaFoldDB" id="A0A0J7YNL5"/>
<gene>
    <name evidence="3" type="ORF">BVRB_038690</name>
</gene>
<keyword evidence="4" id="KW-1185">Reference proteome</keyword>
<dbReference type="Gene3D" id="1.20.5.110">
    <property type="match status" value="1"/>
</dbReference>
<evidence type="ECO:0000256" key="1">
    <source>
        <dbReference type="ARBA" id="ARBA00022927"/>
    </source>
</evidence>
<dbReference type="PROSITE" id="PS50192">
    <property type="entry name" value="T_SNARE"/>
    <property type="match status" value="1"/>
</dbReference>
<proteinExistence type="predicted"/>
<feature type="non-terminal residue" evidence="3">
    <location>
        <position position="86"/>
    </location>
</feature>
<accession>A0A0J7YNL5</accession>
<dbReference type="SUPFAM" id="SSF58038">
    <property type="entry name" value="SNARE fusion complex"/>
    <property type="match status" value="1"/>
</dbReference>
<feature type="domain" description="T-SNARE coiled-coil homology" evidence="2">
    <location>
        <begin position="20"/>
        <end position="82"/>
    </location>
</feature>
<keyword evidence="1" id="KW-0653">Protein transport</keyword>